<proteinExistence type="predicted"/>
<evidence type="ECO:0008006" key="4">
    <source>
        <dbReference type="Google" id="ProtNLM"/>
    </source>
</evidence>
<dbReference type="RefSeq" id="XP_031913230.1">
    <property type="nucleotide sequence ID" value="XM_032054656.1"/>
</dbReference>
<protein>
    <recommendedName>
        <fullName evidence="4">RING-type domain-containing protein</fullName>
    </recommendedName>
</protein>
<evidence type="ECO:0000313" key="2">
    <source>
        <dbReference type="EMBL" id="KAE8137167.1"/>
    </source>
</evidence>
<sequence>MLTQAMLPHTFAEMLNITPWVECRCLGFSISRLRRCKNRISPASRAQALKLLNLVAEHFNHGRDIRVLLTDLASMLLCTESHQTQVRRLANKWDFQAWRYWVDQRDSTATYNMGRSENRPVQGQQGAEAGALRSDVVRGPMQQVEQTQQAPAEERRPQRQPPGQCIPARCWVEPANHGNETFVRSSSGLGQAAGVSNTSVVPGMVAPRVVEGECGICLLGFLVDVTGESAREYTVAEKKLYETRYDYRRWVWCRHHCGTNYHRDCMDRWITVSGFMYPKCPTCSQFWLY</sequence>
<dbReference type="PANTHER" id="PTHR21540">
    <property type="entry name" value="RING FINGER AND SWIM DOMAIN-CONTAINING PROTEIN 2"/>
    <property type="match status" value="1"/>
</dbReference>
<dbReference type="AlphaFoldDB" id="A0A5N6STF6"/>
<dbReference type="InterPro" id="IPR013083">
    <property type="entry name" value="Znf_RING/FYVE/PHD"/>
</dbReference>
<feature type="compositionally biased region" description="Polar residues" evidence="1">
    <location>
        <begin position="111"/>
        <end position="125"/>
    </location>
</feature>
<keyword evidence="3" id="KW-1185">Reference proteome</keyword>
<name>A0A5N6STF6_ASPPS</name>
<organism evidence="2 3">
    <name type="scientific">Aspergillus pseudotamarii</name>
    <dbReference type="NCBI Taxonomy" id="132259"/>
    <lineage>
        <taxon>Eukaryota</taxon>
        <taxon>Fungi</taxon>
        <taxon>Dikarya</taxon>
        <taxon>Ascomycota</taxon>
        <taxon>Pezizomycotina</taxon>
        <taxon>Eurotiomycetes</taxon>
        <taxon>Eurotiomycetidae</taxon>
        <taxon>Eurotiales</taxon>
        <taxon>Aspergillaceae</taxon>
        <taxon>Aspergillus</taxon>
        <taxon>Aspergillus subgen. Circumdati</taxon>
    </lineage>
</organism>
<gene>
    <name evidence="2" type="ORF">BDV38DRAFT_247366</name>
</gene>
<evidence type="ECO:0000313" key="3">
    <source>
        <dbReference type="Proteomes" id="UP000325672"/>
    </source>
</evidence>
<dbReference type="PANTHER" id="PTHR21540:SF0">
    <property type="entry name" value="PHD FAMILY PROTEIN"/>
    <property type="match status" value="1"/>
</dbReference>
<evidence type="ECO:0000256" key="1">
    <source>
        <dbReference type="SAM" id="MobiDB-lite"/>
    </source>
</evidence>
<accession>A0A5N6STF6</accession>
<dbReference type="Proteomes" id="UP000325672">
    <property type="component" value="Unassembled WGS sequence"/>
</dbReference>
<dbReference type="Gene3D" id="3.30.40.10">
    <property type="entry name" value="Zinc/RING finger domain, C3HC4 (zinc finger)"/>
    <property type="match status" value="1"/>
</dbReference>
<feature type="region of interest" description="Disordered" evidence="1">
    <location>
        <begin position="141"/>
        <end position="165"/>
    </location>
</feature>
<feature type="region of interest" description="Disordered" evidence="1">
    <location>
        <begin position="111"/>
        <end position="130"/>
    </location>
</feature>
<reference evidence="2 3" key="1">
    <citation type="submission" date="2019-04" db="EMBL/GenBank/DDBJ databases">
        <title>Friends and foes A comparative genomics study of 23 Aspergillus species from section Flavi.</title>
        <authorList>
            <consortium name="DOE Joint Genome Institute"/>
            <person name="Kjaerbolling I."/>
            <person name="Vesth T."/>
            <person name="Frisvad J.C."/>
            <person name="Nybo J.L."/>
            <person name="Theobald S."/>
            <person name="Kildgaard S."/>
            <person name="Isbrandt T."/>
            <person name="Kuo A."/>
            <person name="Sato A."/>
            <person name="Lyhne E.K."/>
            <person name="Kogle M.E."/>
            <person name="Wiebenga A."/>
            <person name="Kun R.S."/>
            <person name="Lubbers R.J."/>
            <person name="Makela M.R."/>
            <person name="Barry K."/>
            <person name="Chovatia M."/>
            <person name="Clum A."/>
            <person name="Daum C."/>
            <person name="Haridas S."/>
            <person name="He G."/>
            <person name="LaButti K."/>
            <person name="Lipzen A."/>
            <person name="Mondo S."/>
            <person name="Riley R."/>
            <person name="Salamov A."/>
            <person name="Simmons B.A."/>
            <person name="Magnuson J.K."/>
            <person name="Henrissat B."/>
            <person name="Mortensen U.H."/>
            <person name="Larsen T.O."/>
            <person name="Devries R.P."/>
            <person name="Grigoriev I.V."/>
            <person name="Machida M."/>
            <person name="Baker S.E."/>
            <person name="Andersen M.R."/>
        </authorList>
    </citation>
    <scope>NUCLEOTIDE SEQUENCE [LARGE SCALE GENOMIC DNA]</scope>
    <source>
        <strain evidence="2 3">CBS 117625</strain>
    </source>
</reference>
<dbReference type="SUPFAM" id="SSF57850">
    <property type="entry name" value="RING/U-box"/>
    <property type="match status" value="1"/>
</dbReference>
<dbReference type="GO" id="GO:0061630">
    <property type="term" value="F:ubiquitin protein ligase activity"/>
    <property type="evidence" value="ECO:0007669"/>
    <property type="project" value="InterPro"/>
</dbReference>
<dbReference type="EMBL" id="ML743579">
    <property type="protein sequence ID" value="KAE8137167.1"/>
    <property type="molecule type" value="Genomic_DNA"/>
</dbReference>
<dbReference type="GeneID" id="43638866"/>
<dbReference type="InterPro" id="IPR039903">
    <property type="entry name" value="Zswim2"/>
</dbReference>
<dbReference type="OrthoDB" id="8062037at2759"/>